<evidence type="ECO:0000313" key="3">
    <source>
        <dbReference type="Proteomes" id="UP000245683"/>
    </source>
</evidence>
<dbReference type="OrthoDB" id="4328608at2"/>
<dbReference type="EMBL" id="QGSV01000062">
    <property type="protein sequence ID" value="PWU52627.1"/>
    <property type="molecule type" value="Genomic_DNA"/>
</dbReference>
<protein>
    <recommendedName>
        <fullName evidence="1">Transcriptional regulator HTH-type FeoC domain-containing protein</fullName>
    </recommendedName>
</protein>
<dbReference type="InterPro" id="IPR036388">
    <property type="entry name" value="WH-like_DNA-bd_sf"/>
</dbReference>
<proteinExistence type="predicted"/>
<dbReference type="InterPro" id="IPR036390">
    <property type="entry name" value="WH_DNA-bd_sf"/>
</dbReference>
<dbReference type="Pfam" id="PF09012">
    <property type="entry name" value="FeoC"/>
    <property type="match status" value="1"/>
</dbReference>
<dbReference type="SUPFAM" id="SSF46785">
    <property type="entry name" value="Winged helix' DNA-binding domain"/>
    <property type="match status" value="1"/>
</dbReference>
<comment type="caution">
    <text evidence="2">The sequence shown here is derived from an EMBL/GenBank/DDBJ whole genome shotgun (WGS) entry which is preliminary data.</text>
</comment>
<evidence type="ECO:0000313" key="2">
    <source>
        <dbReference type="EMBL" id="PWU52627.1"/>
    </source>
</evidence>
<dbReference type="RefSeq" id="WP_109943073.1">
    <property type="nucleotide sequence ID" value="NZ_QGGF01000032.1"/>
</dbReference>
<reference evidence="3" key="1">
    <citation type="submission" date="2018-05" db="EMBL/GenBank/DDBJ databases">
        <title>Micromonospora globispora sp. nov. and Micromonospora rugosa sp. nov., isolated from marine sediment.</title>
        <authorList>
            <person name="Carro L."/>
            <person name="Aysel V."/>
            <person name="Cetin D."/>
            <person name="Igual J.M."/>
            <person name="Klenk H.-P."/>
            <person name="Trujillo M.E."/>
            <person name="Sahin N."/>
        </authorList>
    </citation>
    <scope>NUCLEOTIDE SEQUENCE [LARGE SCALE GENOMIC DNA]</scope>
    <source>
        <strain evidence="3">S2904</strain>
    </source>
</reference>
<accession>A0A317KGC1</accession>
<feature type="domain" description="Transcriptional regulator HTH-type FeoC" evidence="1">
    <location>
        <begin position="20"/>
        <end position="64"/>
    </location>
</feature>
<keyword evidence="3" id="KW-1185">Reference proteome</keyword>
<gene>
    <name evidence="2" type="ORF">DLJ46_02725</name>
</gene>
<organism evidence="2 3">
    <name type="scientific">Micromonospora globispora</name>
    <dbReference type="NCBI Taxonomy" id="1450148"/>
    <lineage>
        <taxon>Bacteria</taxon>
        <taxon>Bacillati</taxon>
        <taxon>Actinomycetota</taxon>
        <taxon>Actinomycetes</taxon>
        <taxon>Micromonosporales</taxon>
        <taxon>Micromonosporaceae</taxon>
        <taxon>Micromonospora</taxon>
    </lineage>
</organism>
<sequence>MSVLREVLRRVRTAAPGSGLDDIARDLGVSREEVDAMVEYWARRGELVVDELGSCASGGCGGCRFSGRGGGCYRRAPRSGPALVAIGPPSHPVRTPAG</sequence>
<evidence type="ECO:0000259" key="1">
    <source>
        <dbReference type="Pfam" id="PF09012"/>
    </source>
</evidence>
<dbReference type="Gene3D" id="1.10.10.10">
    <property type="entry name" value="Winged helix-like DNA-binding domain superfamily/Winged helix DNA-binding domain"/>
    <property type="match status" value="1"/>
</dbReference>
<dbReference type="InterPro" id="IPR015102">
    <property type="entry name" value="Tscrpt_reg_HTH_FeoC"/>
</dbReference>
<name>A0A317KGC1_9ACTN</name>
<dbReference type="AlphaFoldDB" id="A0A317KGC1"/>
<dbReference type="Proteomes" id="UP000245683">
    <property type="component" value="Unassembled WGS sequence"/>
</dbReference>